<dbReference type="AlphaFoldDB" id="A0A1J8Q2Y0"/>
<evidence type="ECO:0000313" key="4">
    <source>
        <dbReference type="Proteomes" id="UP000183567"/>
    </source>
</evidence>
<feature type="coiled-coil region" evidence="1">
    <location>
        <begin position="403"/>
        <end position="437"/>
    </location>
</feature>
<feature type="region of interest" description="Disordered" evidence="2">
    <location>
        <begin position="580"/>
        <end position="636"/>
    </location>
</feature>
<dbReference type="Proteomes" id="UP000183567">
    <property type="component" value="Unassembled WGS sequence"/>
</dbReference>
<feature type="compositionally biased region" description="Low complexity" evidence="2">
    <location>
        <begin position="580"/>
        <end position="589"/>
    </location>
</feature>
<dbReference type="STRING" id="180088.A0A1J8Q2Y0"/>
<feature type="coiled-coil region" evidence="1">
    <location>
        <begin position="487"/>
        <end position="514"/>
    </location>
</feature>
<comment type="caution">
    <text evidence="3">The sequence shown here is derived from an EMBL/GenBank/DDBJ whole genome shotgun (WGS) entry which is preliminary data.</text>
</comment>
<evidence type="ECO:0000256" key="1">
    <source>
        <dbReference type="SAM" id="Coils"/>
    </source>
</evidence>
<reference evidence="3 4" key="1">
    <citation type="submission" date="2016-03" db="EMBL/GenBank/DDBJ databases">
        <title>Comparative genomics of the ectomycorrhizal sister species Rhizopogon vinicolor and Rhizopogon vesiculosus (Basidiomycota: Boletales) reveals a divergence of the mating type B locus.</title>
        <authorList>
            <person name="Mujic A.B."/>
            <person name="Kuo A."/>
            <person name="Tritt A."/>
            <person name="Lipzen A."/>
            <person name="Chen C."/>
            <person name="Johnson J."/>
            <person name="Sharma A."/>
            <person name="Barry K."/>
            <person name="Grigoriev I.V."/>
            <person name="Spatafora J.W."/>
        </authorList>
    </citation>
    <scope>NUCLEOTIDE SEQUENCE [LARGE SCALE GENOMIC DNA]</scope>
    <source>
        <strain evidence="3 4">AM-OR11-056</strain>
    </source>
</reference>
<feature type="region of interest" description="Disordered" evidence="2">
    <location>
        <begin position="155"/>
        <end position="187"/>
    </location>
</feature>
<proteinExistence type="predicted"/>
<organism evidence="3 4">
    <name type="scientific">Rhizopogon vesiculosus</name>
    <dbReference type="NCBI Taxonomy" id="180088"/>
    <lineage>
        <taxon>Eukaryota</taxon>
        <taxon>Fungi</taxon>
        <taxon>Dikarya</taxon>
        <taxon>Basidiomycota</taxon>
        <taxon>Agaricomycotina</taxon>
        <taxon>Agaricomycetes</taxon>
        <taxon>Agaricomycetidae</taxon>
        <taxon>Boletales</taxon>
        <taxon>Suillineae</taxon>
        <taxon>Rhizopogonaceae</taxon>
        <taxon>Rhizopogon</taxon>
    </lineage>
</organism>
<dbReference type="SUPFAM" id="SSF57997">
    <property type="entry name" value="Tropomyosin"/>
    <property type="match status" value="1"/>
</dbReference>
<dbReference type="EMBL" id="LVVM01006433">
    <property type="protein sequence ID" value="OJA08089.1"/>
    <property type="molecule type" value="Genomic_DNA"/>
</dbReference>
<sequence length="720" mass="81968">MCKTGNERHVEELDDQRRIANSHKEEAKKLSDQLGAARAEIQNLHVKEAESTRRWNEQDENHQQTITFLVSEKTSLLASVTRLEQLEIETQEKGELLEAERNRSQSLDARVQDLESSSSQLNKQLQETLIRERELAEKSRDQERELQLLNASLEEVRSASEQHQQRVRELEEQIESDDRAERLEESLKNTQDRAEELEFQLSKLKQACCHLPDHYYLDEIQSQLQLQIDGEAEWRAKHATLEEQHSSMQAHLRSANQDHDALLEERASLQSQVDFNQSAIKQLQQKLGEVASELSSSDRALQNAHSDLRVAIRRADEAERTQKDLQTEGTRLMQSLDEMRPKFVELASTKMELMEQIDKLEHEKNSRDTFIAKLELALGEATEREAEAAQAQKDTNSVQEKDKVSLQQTVTELQQGYAELQDELESSQAAVLSLEGDRTQLRQIEARQLEIIDRLSTESHQHSQAMSHLESELRSHRNHDEEHRAFIEQTNYELEALRAELSAKDDEIEHLRTSSSSDEAAPRSLDDEMLGALKVQHTMDLSTAQSKIRTLETAVFEAQAKSHNLQKQVGILEDQLAQQRSASRASSRAFSPGVPGARPASRSLNGIDSRRGSFTHKSSNLAPPSSRTVFDVGLSPETRHKRQVSLSMLKARIDSEVAASAGGHPLSRQLSPVPQENEGMSARRVHTPSSHAEHMHRRPQFMDESHIFWCHSCRGELIIL</sequence>
<accession>A0A1J8Q2Y0</accession>
<feature type="region of interest" description="Disordered" evidence="2">
    <location>
        <begin position="659"/>
        <end position="692"/>
    </location>
</feature>
<keyword evidence="4" id="KW-1185">Reference proteome</keyword>
<feature type="compositionally biased region" description="Polar residues" evidence="2">
    <location>
        <begin position="615"/>
        <end position="628"/>
    </location>
</feature>
<evidence type="ECO:0000256" key="2">
    <source>
        <dbReference type="SAM" id="MobiDB-lite"/>
    </source>
</evidence>
<name>A0A1J8Q2Y0_9AGAM</name>
<feature type="coiled-coil region" evidence="1">
    <location>
        <begin position="6"/>
        <end position="47"/>
    </location>
</feature>
<dbReference type="OrthoDB" id="10255630at2759"/>
<evidence type="ECO:0000313" key="3">
    <source>
        <dbReference type="EMBL" id="OJA08089.1"/>
    </source>
</evidence>
<feature type="coiled-coil region" evidence="1">
    <location>
        <begin position="252"/>
        <end position="363"/>
    </location>
</feature>
<gene>
    <name evidence="3" type="primary">RVUP61-1</name>
    <name evidence="3" type="ORF">AZE42_03464</name>
</gene>
<keyword evidence="1" id="KW-0175">Coiled coil</keyword>
<protein>
    <submittedName>
        <fullName evidence="3">Uncharacterized protein</fullName>
    </submittedName>
</protein>